<keyword evidence="6" id="KW-1185">Reference proteome</keyword>
<dbReference type="InterPro" id="IPR012338">
    <property type="entry name" value="Beta-lactam/transpept-like"/>
</dbReference>
<evidence type="ECO:0000313" key="5">
    <source>
        <dbReference type="EMBL" id="RKN27704.1"/>
    </source>
</evidence>
<feature type="region of interest" description="Disordered" evidence="2">
    <location>
        <begin position="21"/>
        <end position="47"/>
    </location>
</feature>
<evidence type="ECO:0000313" key="4">
    <source>
        <dbReference type="EMBL" id="RKN12530.1"/>
    </source>
</evidence>
<keyword evidence="1 4" id="KW-0378">Hydrolase</keyword>
<gene>
    <name evidence="5" type="ORF">D7318_02120</name>
    <name evidence="4" type="ORF">D7319_00775</name>
</gene>
<dbReference type="Pfam" id="PF00144">
    <property type="entry name" value="Beta-lactamase"/>
    <property type="match status" value="1"/>
</dbReference>
<dbReference type="Gene3D" id="3.40.710.10">
    <property type="entry name" value="DD-peptidase/beta-lactamase superfamily"/>
    <property type="match status" value="1"/>
</dbReference>
<evidence type="ECO:0000313" key="6">
    <source>
        <dbReference type="Proteomes" id="UP000268652"/>
    </source>
</evidence>
<accession>A0A3A9WI75</accession>
<name>A0A3A9WI75_9ACTN</name>
<dbReference type="RefSeq" id="WP_120695063.1">
    <property type="nucleotide sequence ID" value="NZ_RBDX01000001.1"/>
</dbReference>
<comment type="caution">
    <text evidence="4">The sequence shown here is derived from an EMBL/GenBank/DDBJ whole genome shotgun (WGS) entry which is preliminary data.</text>
</comment>
<evidence type="ECO:0000313" key="7">
    <source>
        <dbReference type="Proteomes" id="UP000275024"/>
    </source>
</evidence>
<dbReference type="PROSITE" id="PS51318">
    <property type="entry name" value="TAT"/>
    <property type="match status" value="1"/>
</dbReference>
<dbReference type="Proteomes" id="UP000275024">
    <property type="component" value="Unassembled WGS sequence"/>
</dbReference>
<dbReference type="PANTHER" id="PTHR43283:SF11">
    <property type="entry name" value="BETA-LACTAMASE-RELATED DOMAIN-CONTAINING PROTEIN"/>
    <property type="match status" value="1"/>
</dbReference>
<dbReference type="SUPFAM" id="SSF56601">
    <property type="entry name" value="beta-lactamase/transpeptidase-like"/>
    <property type="match status" value="1"/>
</dbReference>
<proteinExistence type="predicted"/>
<evidence type="ECO:0000256" key="1">
    <source>
        <dbReference type="ARBA" id="ARBA00022801"/>
    </source>
</evidence>
<dbReference type="Proteomes" id="UP000268652">
    <property type="component" value="Unassembled WGS sequence"/>
</dbReference>
<dbReference type="InterPro" id="IPR050789">
    <property type="entry name" value="Diverse_Enzym_Activities"/>
</dbReference>
<dbReference type="EMBL" id="RBDX01000001">
    <property type="protein sequence ID" value="RKN12530.1"/>
    <property type="molecule type" value="Genomic_DNA"/>
</dbReference>
<dbReference type="Pfam" id="PF20773">
    <property type="entry name" value="InhA-like_MAM"/>
    <property type="match status" value="1"/>
</dbReference>
<sequence length="599" mass="64270">MRRRRFLHGLTATAGAPLLTAAAPHAARADDRAGPGRWRAGPPTLTPDDIRFPTRSRALRYGRPDEVGLIGDEVARIVDEAEAFLSPGPGRPAPSFPGFVLLAARDGVIVAHEARGHAVRYSGWDEATATPVELPRDAWVPMARDTIFDLASVSKLFTATVATRLAERGALDLDAPVAATLPEFAAADPAKAPITARQLLVHRSGLVAWLNLWSLPDNEARLAAIHASPLAREPGSGYAYSDLNLIVLGTLVERLTGHPLDTLVAEWVTGPLGMADTRYNPPPELLPRIAATEYQPATGRGMVRGSAHDENAWAFGGVAGHAGLFSTAADLAILGQLLADGGQYAGTRLLATDTVRQVLTDHNADIGASPRGLGWQVDQRSYMDALCSPVTAGHTGYTGTSITVDPVERTVFVLLTNRVHPTRTRGTDSVYRRRPARAFARSFPVRPVSGLTAWRAGAADGATATLTTPVRGLTGEGRVAFRLWYDTEPDHDIGAFEASGDGGASWAPVPLALRSGDWRWETDGTFHGWSGRRWAHATATVPAGTTQLRWTYRTDPDHQGRGVLVDAIRVTRGHRLLLADERPADAARFVADGWTATER</sequence>
<evidence type="ECO:0000259" key="3">
    <source>
        <dbReference type="Pfam" id="PF00144"/>
    </source>
</evidence>
<evidence type="ECO:0000256" key="2">
    <source>
        <dbReference type="SAM" id="MobiDB-lite"/>
    </source>
</evidence>
<dbReference type="AlphaFoldDB" id="A0A3A9WI75"/>
<protein>
    <submittedName>
        <fullName evidence="4">Class A beta-lactamase-related serine hydrolase</fullName>
    </submittedName>
</protein>
<reference evidence="6 7" key="1">
    <citation type="submission" date="2018-09" db="EMBL/GenBank/DDBJ databases">
        <title>Streptomyces sp. nov. DS1-2, an endophytic actinomycete isolated from roots of Dendrobium scabrilingue.</title>
        <authorList>
            <person name="Kuncharoen N."/>
            <person name="Kudo T."/>
            <person name="Ohkuma M."/>
            <person name="Yuki M."/>
            <person name="Tanasupawat S."/>
        </authorList>
    </citation>
    <scope>NUCLEOTIDE SEQUENCE [LARGE SCALE GENOMIC DNA]</scope>
    <source>
        <strain evidence="4 7">AZ1-7</strain>
        <strain evidence="5 6">DS1-2</strain>
    </source>
</reference>
<organism evidence="4 7">
    <name type="scientific">Streptomyces radicis</name>
    <dbReference type="NCBI Taxonomy" id="1750517"/>
    <lineage>
        <taxon>Bacteria</taxon>
        <taxon>Bacillati</taxon>
        <taxon>Actinomycetota</taxon>
        <taxon>Actinomycetes</taxon>
        <taxon>Kitasatosporales</taxon>
        <taxon>Streptomycetaceae</taxon>
        <taxon>Streptomyces</taxon>
    </lineage>
</organism>
<dbReference type="EMBL" id="RBDY01000001">
    <property type="protein sequence ID" value="RKN27704.1"/>
    <property type="molecule type" value="Genomic_DNA"/>
</dbReference>
<dbReference type="PANTHER" id="PTHR43283">
    <property type="entry name" value="BETA-LACTAMASE-RELATED"/>
    <property type="match status" value="1"/>
</dbReference>
<dbReference type="InterPro" id="IPR001466">
    <property type="entry name" value="Beta-lactam-related"/>
</dbReference>
<dbReference type="InterPro" id="IPR006311">
    <property type="entry name" value="TAT_signal"/>
</dbReference>
<dbReference type="OrthoDB" id="9809635at2"/>
<feature type="domain" description="Beta-lactamase-related" evidence="3">
    <location>
        <begin position="95"/>
        <end position="431"/>
    </location>
</feature>
<dbReference type="GO" id="GO:0016787">
    <property type="term" value="F:hydrolase activity"/>
    <property type="evidence" value="ECO:0007669"/>
    <property type="project" value="UniProtKB-KW"/>
</dbReference>